<keyword evidence="4" id="KW-1185">Reference proteome</keyword>
<accession>A0ABV6Y5J5</accession>
<dbReference type="SUPFAM" id="SSF52833">
    <property type="entry name" value="Thioredoxin-like"/>
    <property type="match status" value="1"/>
</dbReference>
<dbReference type="RefSeq" id="WP_377029254.1">
    <property type="nucleotide sequence ID" value="NZ_JBHOMY010000016.1"/>
</dbReference>
<evidence type="ECO:0000313" key="3">
    <source>
        <dbReference type="EMBL" id="MFC1456532.1"/>
    </source>
</evidence>
<evidence type="ECO:0000256" key="1">
    <source>
        <dbReference type="SAM" id="SignalP"/>
    </source>
</evidence>
<keyword evidence="1" id="KW-0732">Signal</keyword>
<reference evidence="3 4" key="1">
    <citation type="submission" date="2024-09" db="EMBL/GenBank/DDBJ databases">
        <title>Nodulacao em especies de Leguminosae Basais da Amazonia e Caracterizacao dos Rizobios e Bacterias Associadas aos Nodulos.</title>
        <authorList>
            <person name="Jambeiro I.C.A."/>
            <person name="Lopes I.S."/>
            <person name="Aguiar E.R.G.R."/>
            <person name="Santos A.F.J."/>
            <person name="Dos Santos J.M.F."/>
            <person name="Gross E."/>
        </authorList>
    </citation>
    <scope>NUCLEOTIDE SEQUENCE [LARGE SCALE GENOMIC DNA]</scope>
    <source>
        <strain evidence="3 4">BRUESC1165</strain>
    </source>
</reference>
<organism evidence="3 4">
    <name type="scientific">Microvirga arabica</name>
    <dbReference type="NCBI Taxonomy" id="1128671"/>
    <lineage>
        <taxon>Bacteria</taxon>
        <taxon>Pseudomonadati</taxon>
        <taxon>Pseudomonadota</taxon>
        <taxon>Alphaproteobacteria</taxon>
        <taxon>Hyphomicrobiales</taxon>
        <taxon>Methylobacteriaceae</taxon>
        <taxon>Microvirga</taxon>
    </lineage>
</organism>
<evidence type="ECO:0000259" key="2">
    <source>
        <dbReference type="PROSITE" id="PS51352"/>
    </source>
</evidence>
<protein>
    <submittedName>
        <fullName evidence="3">Thioredoxin family protein</fullName>
    </submittedName>
</protein>
<sequence length="166" mass="18225">MVAGSSRSRASTQSDAWPRRTFLRFAALSSGLALLPPTARAQAAELAFAHVTTREAFDAAVRRARAWRKPVLAYFTAEWCPVCKSIHRRVFSNPVIKTRLEAIALVRADVTAFDAGNRALMEHLRAPGPPTMVFLNPKDGREIPRTRLTGAVDANLFLDTINLAGL</sequence>
<dbReference type="InterPro" id="IPR013766">
    <property type="entry name" value="Thioredoxin_domain"/>
</dbReference>
<feature type="domain" description="Thioredoxin" evidence="2">
    <location>
        <begin position="28"/>
        <end position="166"/>
    </location>
</feature>
<dbReference type="PANTHER" id="PTHR32234:SF0">
    <property type="entry name" value="THIOL:DISULFIDE INTERCHANGE PROTEIN DSBD"/>
    <property type="match status" value="1"/>
</dbReference>
<dbReference type="EMBL" id="JBHOMY010000016">
    <property type="protein sequence ID" value="MFC1456532.1"/>
    <property type="molecule type" value="Genomic_DNA"/>
</dbReference>
<dbReference type="PROSITE" id="PS51318">
    <property type="entry name" value="TAT"/>
    <property type="match status" value="1"/>
</dbReference>
<dbReference type="Proteomes" id="UP001593940">
    <property type="component" value="Unassembled WGS sequence"/>
</dbReference>
<dbReference type="InterPro" id="IPR036249">
    <property type="entry name" value="Thioredoxin-like_sf"/>
</dbReference>
<dbReference type="Gene3D" id="3.40.30.10">
    <property type="entry name" value="Glutaredoxin"/>
    <property type="match status" value="1"/>
</dbReference>
<dbReference type="PROSITE" id="PS51352">
    <property type="entry name" value="THIOREDOXIN_2"/>
    <property type="match status" value="1"/>
</dbReference>
<dbReference type="PANTHER" id="PTHR32234">
    <property type="entry name" value="THIOL:DISULFIDE INTERCHANGE PROTEIN DSBD"/>
    <property type="match status" value="1"/>
</dbReference>
<evidence type="ECO:0000313" key="4">
    <source>
        <dbReference type="Proteomes" id="UP001593940"/>
    </source>
</evidence>
<feature type="signal peptide" evidence="1">
    <location>
        <begin position="1"/>
        <end position="41"/>
    </location>
</feature>
<proteinExistence type="predicted"/>
<dbReference type="Pfam" id="PF13899">
    <property type="entry name" value="Thioredoxin_7"/>
    <property type="match status" value="1"/>
</dbReference>
<dbReference type="InterPro" id="IPR006311">
    <property type="entry name" value="TAT_signal"/>
</dbReference>
<comment type="caution">
    <text evidence="3">The sequence shown here is derived from an EMBL/GenBank/DDBJ whole genome shotgun (WGS) entry which is preliminary data.</text>
</comment>
<feature type="chain" id="PRO_5047106017" evidence="1">
    <location>
        <begin position="42"/>
        <end position="166"/>
    </location>
</feature>
<gene>
    <name evidence="3" type="ORF">ACETIH_07325</name>
</gene>
<name>A0ABV6Y5J5_9HYPH</name>